<sequence length="71" mass="7984">MTDIRKGTEVEWKYGSSKADGKVEQKFTKEVTRKIKGKEVTRKATNDNPAYLVKQDDGTKVLKSGSELHKA</sequence>
<protein>
    <recommendedName>
        <fullName evidence="1">Hypervirulence associated protein TUDOR domain-containing protein</fullName>
    </recommendedName>
</protein>
<dbReference type="EMBL" id="FNIT01000001">
    <property type="protein sequence ID" value="SDN71381.1"/>
    <property type="molecule type" value="Genomic_DNA"/>
</dbReference>
<evidence type="ECO:0000313" key="3">
    <source>
        <dbReference type="Proteomes" id="UP000198793"/>
    </source>
</evidence>
<evidence type="ECO:0000313" key="2">
    <source>
        <dbReference type="EMBL" id="SDN71381.1"/>
    </source>
</evidence>
<dbReference type="InterPro" id="IPR021331">
    <property type="entry name" value="Hva1_TUDOR"/>
</dbReference>
<evidence type="ECO:0000259" key="1">
    <source>
        <dbReference type="Pfam" id="PF11160"/>
    </source>
</evidence>
<dbReference type="Pfam" id="PF11160">
    <property type="entry name" value="Hva1_TUDOR"/>
    <property type="match status" value="1"/>
</dbReference>
<dbReference type="STRING" id="1166073.SAMN05192530_101867"/>
<name>A0A1H0DN12_9HYPH</name>
<accession>A0A1H0DN12</accession>
<reference evidence="2 3" key="1">
    <citation type="submission" date="2016-10" db="EMBL/GenBank/DDBJ databases">
        <authorList>
            <person name="de Groot N.N."/>
        </authorList>
    </citation>
    <scope>NUCLEOTIDE SEQUENCE [LARGE SCALE GENOMIC DNA]</scope>
    <source>
        <strain evidence="3">L7-484,KACC 16230,DSM 25025</strain>
    </source>
</reference>
<gene>
    <name evidence="2" type="ORF">SAMN05192530_101867</name>
</gene>
<dbReference type="OrthoDB" id="283968at2"/>
<keyword evidence="3" id="KW-1185">Reference proteome</keyword>
<organism evidence="2 3">
    <name type="scientific">Aureimonas jatrophae</name>
    <dbReference type="NCBI Taxonomy" id="1166073"/>
    <lineage>
        <taxon>Bacteria</taxon>
        <taxon>Pseudomonadati</taxon>
        <taxon>Pseudomonadota</taxon>
        <taxon>Alphaproteobacteria</taxon>
        <taxon>Hyphomicrobiales</taxon>
        <taxon>Aurantimonadaceae</taxon>
        <taxon>Aureimonas</taxon>
    </lineage>
</organism>
<feature type="domain" description="Hypervirulence associated protein TUDOR" evidence="1">
    <location>
        <begin position="7"/>
        <end position="68"/>
    </location>
</feature>
<proteinExistence type="predicted"/>
<dbReference type="AlphaFoldDB" id="A0A1H0DN12"/>
<dbReference type="RefSeq" id="WP_090669652.1">
    <property type="nucleotide sequence ID" value="NZ_FNIT01000001.1"/>
</dbReference>
<dbReference type="Proteomes" id="UP000198793">
    <property type="component" value="Unassembled WGS sequence"/>
</dbReference>